<keyword evidence="1 8" id="KW-0639">Primosome</keyword>
<evidence type="ECO:0000256" key="2">
    <source>
        <dbReference type="ARBA" id="ARBA00022705"/>
    </source>
</evidence>
<comment type="function">
    <text evidence="8">Initiates the restart of stalled replication forks, which reloads the replicative helicase on sites other than the origin of replication. Recognizes and binds to abandoned replication forks and remodels them to uncover a helicase loading site. Promotes assembly of the primosome at these replication forks.</text>
</comment>
<evidence type="ECO:0000256" key="5">
    <source>
        <dbReference type="ARBA" id="ARBA00022833"/>
    </source>
</evidence>
<gene>
    <name evidence="8" type="primary">priA</name>
    <name evidence="10" type="ORF">NVS88_15150</name>
</gene>
<keyword evidence="4 8" id="KW-0547">Nucleotide-binding</keyword>
<comment type="caution">
    <text evidence="8">As this protein does not have any detectable helicase domains, it probably does not have helicase activity.</text>
</comment>
<proteinExistence type="inferred from homology"/>
<dbReference type="GO" id="GO:0006270">
    <property type="term" value="P:DNA replication initiation"/>
    <property type="evidence" value="ECO:0007669"/>
    <property type="project" value="TreeGrafter"/>
</dbReference>
<dbReference type="InterPro" id="IPR005259">
    <property type="entry name" value="PriA"/>
</dbReference>
<feature type="binding site" evidence="8">
    <location>
        <position position="396"/>
    </location>
    <ligand>
        <name>Zn(2+)</name>
        <dbReference type="ChEBI" id="CHEBI:29105"/>
        <label>2</label>
    </ligand>
</feature>
<comment type="caution">
    <text evidence="10">The sequence shown here is derived from an EMBL/GenBank/DDBJ whole genome shotgun (WGS) entry which is preliminary data.</text>
</comment>
<dbReference type="GO" id="GO:1990077">
    <property type="term" value="C:primosome complex"/>
    <property type="evidence" value="ECO:0007669"/>
    <property type="project" value="UniProtKB-UniRule"/>
</dbReference>
<dbReference type="RefSeq" id="WP_277833338.1">
    <property type="nucleotide sequence ID" value="NZ_JAAIVF010000004.1"/>
</dbReference>
<dbReference type="InterPro" id="IPR041222">
    <property type="entry name" value="PriA_3primeBD"/>
</dbReference>
<keyword evidence="2 8" id="KW-0235">DNA replication</keyword>
<keyword evidence="11" id="KW-1185">Reference proteome</keyword>
<feature type="binding site" evidence="8">
    <location>
        <position position="434"/>
    </location>
    <ligand>
        <name>Zn(2+)</name>
        <dbReference type="ChEBI" id="CHEBI:29105"/>
        <label>1</label>
    </ligand>
</feature>
<evidence type="ECO:0000256" key="3">
    <source>
        <dbReference type="ARBA" id="ARBA00022723"/>
    </source>
</evidence>
<dbReference type="GO" id="GO:0016787">
    <property type="term" value="F:hydrolase activity"/>
    <property type="evidence" value="ECO:0007669"/>
    <property type="project" value="UniProtKB-KW"/>
</dbReference>
<evidence type="ECO:0000256" key="6">
    <source>
        <dbReference type="ARBA" id="ARBA00022840"/>
    </source>
</evidence>
<dbReference type="Proteomes" id="UP001152755">
    <property type="component" value="Unassembled WGS sequence"/>
</dbReference>
<keyword evidence="5 8" id="KW-0862">Zinc</keyword>
<dbReference type="Gene3D" id="3.40.50.300">
    <property type="entry name" value="P-loop containing nucleotide triphosphate hydrolases"/>
    <property type="match status" value="1"/>
</dbReference>
<evidence type="ECO:0000256" key="4">
    <source>
        <dbReference type="ARBA" id="ARBA00022741"/>
    </source>
</evidence>
<dbReference type="Pfam" id="PF17764">
    <property type="entry name" value="PriA_3primeBD"/>
    <property type="match status" value="1"/>
</dbReference>
<feature type="domain" description="Primosomal protein N' 3' DNA-binding" evidence="9">
    <location>
        <begin position="21"/>
        <end position="115"/>
    </location>
</feature>
<comment type="similarity">
    <text evidence="8">Belongs to the helicase family. PriA subfamily.</text>
</comment>
<comment type="subunit">
    <text evidence="8">Component of the replication restart primosome.</text>
</comment>
<keyword evidence="6 8" id="KW-0067">ATP-binding</keyword>
<dbReference type="EMBL" id="JANRHA010000010">
    <property type="protein sequence ID" value="MDG3015897.1"/>
    <property type="molecule type" value="Genomic_DNA"/>
</dbReference>
<evidence type="ECO:0000256" key="1">
    <source>
        <dbReference type="ARBA" id="ARBA00022515"/>
    </source>
</evidence>
<feature type="binding site" evidence="8">
    <location>
        <position position="431"/>
    </location>
    <ligand>
        <name>Zn(2+)</name>
        <dbReference type="ChEBI" id="CHEBI:29105"/>
        <label>1</label>
    </ligand>
</feature>
<evidence type="ECO:0000256" key="7">
    <source>
        <dbReference type="ARBA" id="ARBA00023125"/>
    </source>
</evidence>
<feature type="binding site" evidence="8">
    <location>
        <position position="399"/>
    </location>
    <ligand>
        <name>Zn(2+)</name>
        <dbReference type="ChEBI" id="CHEBI:29105"/>
        <label>2</label>
    </ligand>
</feature>
<dbReference type="NCBIfam" id="NF011454">
    <property type="entry name" value="PRK14873.1-4"/>
    <property type="match status" value="1"/>
</dbReference>
<dbReference type="HAMAP" id="MF_00983">
    <property type="entry name" value="PriA"/>
    <property type="match status" value="1"/>
</dbReference>
<dbReference type="Gene3D" id="3.40.1440.60">
    <property type="entry name" value="PriA, 3(prime) DNA-binding domain"/>
    <property type="match status" value="1"/>
</dbReference>
<dbReference type="GO" id="GO:0008270">
    <property type="term" value="F:zinc ion binding"/>
    <property type="evidence" value="ECO:0007669"/>
    <property type="project" value="UniProtKB-UniRule"/>
</dbReference>
<comment type="cofactor">
    <cofactor evidence="8">
        <name>Zn(2+)</name>
        <dbReference type="ChEBI" id="CHEBI:29105"/>
    </cofactor>
    <text evidence="8">Binds 2 zinc ions per subunit.</text>
</comment>
<dbReference type="PANTHER" id="PTHR30580:SF0">
    <property type="entry name" value="PRIMOSOMAL PROTEIN N"/>
    <property type="match status" value="1"/>
</dbReference>
<reference evidence="10" key="1">
    <citation type="submission" date="2022-08" db="EMBL/GenBank/DDBJ databases">
        <title>Genome analysis of Corynebacteriales strain.</title>
        <authorList>
            <person name="Lee S.D."/>
        </authorList>
    </citation>
    <scope>NUCLEOTIDE SEQUENCE</scope>
    <source>
        <strain evidence="10">D3-21</strain>
    </source>
</reference>
<keyword evidence="10" id="KW-0378">Hydrolase</keyword>
<sequence length="673" mass="70776">MTATAKAAAAHAPVARVLPLLPVAHLDREFDYLIPSDLDVQAQPGVRVRVRFSGRLVDGILLRRLKSSDHEGRLSWLDRVVSPERVLTPEIEALVDAVAQRCAGTRADVLRLAIPPRHGKVESEQTEPVPLPCEPRIDEAGWSAYLHGPNFVEALQAGRGPRAVWQALPGEDWCTRLAELAAVVASAGRGAVLVVPDQRDLDRLVRACAEVIGPEHVVGLAAGLGPSARYRRWLAALRGTARVVVGTRASVFAPTPDLGLVVVWDDGDSSLSEPRSPYPHAREVALLRAHGTGCAAVVAGHSRTAEAQALVDTGWAHDLVAARETVRARAPMITALADSDQALARDPGARAARLPAIAFAAARSALAAGAGVLVQVPRRGYVPSLACSKCRAPARCRRCNGPLALPSAAGPDGAGSPTCKWCGIAETNYRCQACGGRVLRAMVVGAARTAEELGRAFTGTPVHTSGGGEVKAEIAAGPKLVVATVGAEPVMPGGYGAALLLDGWALLGRADLRAAEEALRRWMTASTLVRPHTDGGQVVVVADSGIPTVQALVRWDPVWHARSQLAERAEVGFPPAVHLAAVDGEAASIGELLEVAELPASAELLGPVPLPPGERLPFAGDELEPDEVERMLIRVPRADGRALARALAEARAIRSARRSSGPVRVQIDPVRIG</sequence>
<feature type="binding site" evidence="8">
    <location>
        <position position="390"/>
    </location>
    <ligand>
        <name>Zn(2+)</name>
        <dbReference type="ChEBI" id="CHEBI:29105"/>
        <label>1</label>
    </ligand>
</feature>
<dbReference type="GO" id="GO:0006302">
    <property type="term" value="P:double-strand break repair"/>
    <property type="evidence" value="ECO:0007669"/>
    <property type="project" value="InterPro"/>
</dbReference>
<dbReference type="InterPro" id="IPR027417">
    <property type="entry name" value="P-loop_NTPase"/>
</dbReference>
<feature type="binding site" evidence="8">
    <location>
        <position position="387"/>
    </location>
    <ligand>
        <name>Zn(2+)</name>
        <dbReference type="ChEBI" id="CHEBI:29105"/>
        <label>1</label>
    </ligand>
</feature>
<evidence type="ECO:0000256" key="8">
    <source>
        <dbReference type="HAMAP-Rule" id="MF_00983"/>
    </source>
</evidence>
<dbReference type="GO" id="GO:0006310">
    <property type="term" value="P:DNA recombination"/>
    <property type="evidence" value="ECO:0007669"/>
    <property type="project" value="InterPro"/>
</dbReference>
<feature type="binding site" evidence="8">
    <location>
        <position position="419"/>
    </location>
    <ligand>
        <name>Zn(2+)</name>
        <dbReference type="ChEBI" id="CHEBI:29105"/>
        <label>2</label>
    </ligand>
</feature>
<dbReference type="PANTHER" id="PTHR30580">
    <property type="entry name" value="PRIMOSOMAL PROTEIN N"/>
    <property type="match status" value="1"/>
</dbReference>
<dbReference type="AlphaFoldDB" id="A0A9X4M4D9"/>
<feature type="binding site" evidence="8">
    <location>
        <position position="422"/>
    </location>
    <ligand>
        <name>Zn(2+)</name>
        <dbReference type="ChEBI" id="CHEBI:29105"/>
        <label>2</label>
    </ligand>
</feature>
<evidence type="ECO:0000313" key="10">
    <source>
        <dbReference type="EMBL" id="MDG3015897.1"/>
    </source>
</evidence>
<dbReference type="GO" id="GO:0043138">
    <property type="term" value="F:3'-5' DNA helicase activity"/>
    <property type="evidence" value="ECO:0007669"/>
    <property type="project" value="TreeGrafter"/>
</dbReference>
<dbReference type="GO" id="GO:0005524">
    <property type="term" value="F:ATP binding"/>
    <property type="evidence" value="ECO:0007669"/>
    <property type="project" value="UniProtKB-UniRule"/>
</dbReference>
<dbReference type="GO" id="GO:0006269">
    <property type="term" value="P:DNA replication, synthesis of primer"/>
    <property type="evidence" value="ECO:0007669"/>
    <property type="project" value="UniProtKB-KW"/>
</dbReference>
<evidence type="ECO:0000313" key="11">
    <source>
        <dbReference type="Proteomes" id="UP001152755"/>
    </source>
</evidence>
<dbReference type="InterPro" id="IPR042115">
    <property type="entry name" value="PriA_3primeBD_sf"/>
</dbReference>
<dbReference type="GO" id="GO:0003677">
    <property type="term" value="F:DNA binding"/>
    <property type="evidence" value="ECO:0007669"/>
    <property type="project" value="UniProtKB-UniRule"/>
</dbReference>
<evidence type="ECO:0000259" key="9">
    <source>
        <dbReference type="Pfam" id="PF17764"/>
    </source>
</evidence>
<keyword evidence="3 8" id="KW-0479">Metal-binding</keyword>
<name>A0A9X4M4D9_9ACTN</name>
<keyword evidence="7 8" id="KW-0238">DNA-binding</keyword>
<protein>
    <recommendedName>
        <fullName evidence="8">Probable replication restart protein PriA</fullName>
    </recommendedName>
    <alternativeName>
        <fullName evidence="8">Putative ATP-dependent DNA helicase PriA</fullName>
    </alternativeName>
</protein>
<organism evidence="10 11">
    <name type="scientific">Speluncibacter jeojiensis</name>
    <dbReference type="NCBI Taxonomy" id="2710754"/>
    <lineage>
        <taxon>Bacteria</taxon>
        <taxon>Bacillati</taxon>
        <taxon>Actinomycetota</taxon>
        <taxon>Actinomycetes</taxon>
        <taxon>Mycobacteriales</taxon>
        <taxon>Speluncibacteraceae</taxon>
        <taxon>Speluncibacter</taxon>
    </lineage>
</organism>
<accession>A0A9X4M4D9</accession>